<feature type="site" description="Important for substrate specificity" evidence="3">
    <location>
        <position position="71"/>
    </location>
</feature>
<evidence type="ECO:0000256" key="1">
    <source>
        <dbReference type="ARBA" id="ARBA00001968"/>
    </source>
</evidence>
<comment type="cofactor">
    <cofactor evidence="1 3">
        <name>a divalent metal cation</name>
        <dbReference type="ChEBI" id="CHEBI:60240"/>
    </cofactor>
</comment>
<comment type="catalytic activity">
    <reaction evidence="3">
        <text>dTTP + H2O = dTMP + diphosphate + H(+)</text>
        <dbReference type="Rhea" id="RHEA:28534"/>
        <dbReference type="ChEBI" id="CHEBI:15377"/>
        <dbReference type="ChEBI" id="CHEBI:15378"/>
        <dbReference type="ChEBI" id="CHEBI:33019"/>
        <dbReference type="ChEBI" id="CHEBI:37568"/>
        <dbReference type="ChEBI" id="CHEBI:63528"/>
        <dbReference type="EC" id="3.6.1.9"/>
    </reaction>
</comment>
<evidence type="ECO:0000256" key="2">
    <source>
        <dbReference type="ARBA" id="ARBA00022801"/>
    </source>
</evidence>
<keyword evidence="3" id="KW-0963">Cytoplasm</keyword>
<comment type="caution">
    <text evidence="4">The sequence shown here is derived from an EMBL/GenBank/DDBJ whole genome shotgun (WGS) entry which is preliminary data.</text>
</comment>
<dbReference type="GO" id="GO:0005737">
    <property type="term" value="C:cytoplasm"/>
    <property type="evidence" value="ECO:0007669"/>
    <property type="project" value="UniProtKB-SubCell"/>
</dbReference>
<gene>
    <name evidence="4" type="ORF">I6U51_02955</name>
</gene>
<comment type="similarity">
    <text evidence="3">Belongs to the Maf family. YhdE subfamily.</text>
</comment>
<keyword evidence="5" id="KW-1185">Reference proteome</keyword>
<comment type="caution">
    <text evidence="3">Lacks conserved residue(s) required for the propagation of feature annotation.</text>
</comment>
<dbReference type="Pfam" id="PF02545">
    <property type="entry name" value="Maf"/>
    <property type="match status" value="1"/>
</dbReference>
<accession>A0A934M029</accession>
<protein>
    <recommendedName>
        <fullName evidence="3">dTTP/UTP pyrophosphatase</fullName>
        <shortName evidence="3">dTTPase/UTPase</shortName>
        <ecNumber evidence="3">3.6.1.9</ecNumber>
    </recommendedName>
    <alternativeName>
        <fullName evidence="3">Nucleoside triphosphate pyrophosphatase</fullName>
    </alternativeName>
    <alternativeName>
        <fullName evidence="3">Nucleotide pyrophosphatase</fullName>
        <shortName evidence="3">Nucleotide PPase</shortName>
    </alternativeName>
</protein>
<dbReference type="Proteomes" id="UP000622687">
    <property type="component" value="Unassembled WGS sequence"/>
</dbReference>
<feature type="site" description="Important for substrate specificity" evidence="3">
    <location>
        <position position="155"/>
    </location>
</feature>
<name>A0A934M029_9CLOT</name>
<dbReference type="EC" id="3.6.1.9" evidence="3"/>
<dbReference type="PANTHER" id="PTHR43213">
    <property type="entry name" value="BIFUNCTIONAL DTTP/UTP PYROPHOSPHATASE/METHYLTRANSFERASE PROTEIN-RELATED"/>
    <property type="match status" value="1"/>
</dbReference>
<dbReference type="PANTHER" id="PTHR43213:SF5">
    <property type="entry name" value="BIFUNCTIONAL DTTP_UTP PYROPHOSPHATASE_METHYLTRANSFERASE PROTEIN-RELATED"/>
    <property type="match status" value="1"/>
</dbReference>
<comment type="catalytic activity">
    <reaction evidence="3">
        <text>UTP + H2O = UMP + diphosphate + H(+)</text>
        <dbReference type="Rhea" id="RHEA:29395"/>
        <dbReference type="ChEBI" id="CHEBI:15377"/>
        <dbReference type="ChEBI" id="CHEBI:15378"/>
        <dbReference type="ChEBI" id="CHEBI:33019"/>
        <dbReference type="ChEBI" id="CHEBI:46398"/>
        <dbReference type="ChEBI" id="CHEBI:57865"/>
        <dbReference type="EC" id="3.6.1.9"/>
    </reaction>
</comment>
<dbReference type="HAMAP" id="MF_00528">
    <property type="entry name" value="Maf"/>
    <property type="match status" value="1"/>
</dbReference>
<comment type="function">
    <text evidence="3">Nucleoside triphosphate pyrophosphatase that hydrolyzes dTTP and UTP. May have a dual role in cell division arrest and in preventing the incorporation of modified nucleotides into cellular nucleic acids.</text>
</comment>
<proteinExistence type="inferred from homology"/>
<organism evidence="4 5">
    <name type="scientific">Clostridium aciditolerans</name>
    <dbReference type="NCBI Taxonomy" id="339861"/>
    <lineage>
        <taxon>Bacteria</taxon>
        <taxon>Bacillati</taxon>
        <taxon>Bacillota</taxon>
        <taxon>Clostridia</taxon>
        <taxon>Eubacteriales</taxon>
        <taxon>Clostridiaceae</taxon>
        <taxon>Clostridium</taxon>
    </lineage>
</organism>
<dbReference type="SUPFAM" id="SSF52972">
    <property type="entry name" value="ITPase-like"/>
    <property type="match status" value="1"/>
</dbReference>
<evidence type="ECO:0000313" key="5">
    <source>
        <dbReference type="Proteomes" id="UP000622687"/>
    </source>
</evidence>
<feature type="active site" description="Proton acceptor" evidence="3">
    <location>
        <position position="70"/>
    </location>
</feature>
<dbReference type="InterPro" id="IPR029001">
    <property type="entry name" value="ITPase-like_fam"/>
</dbReference>
<feature type="site" description="Important for substrate specificity" evidence="3">
    <location>
        <position position="11"/>
    </location>
</feature>
<evidence type="ECO:0000256" key="3">
    <source>
        <dbReference type="HAMAP-Rule" id="MF_00528"/>
    </source>
</evidence>
<sequence length="191" mass="21207">MNIVLASASIRRHELLKRLTDKFEIIVSDFDENAVKFDSDCASYVMKLAEGKALNVCKNVHNESIIIGCDTIVSFGNKILGKPENEEEAFNMLKFLNGTSHQVYSGIAVVNSASGKIIRDYVCTNVKFSDLSDDVIRKYIERGEYKDKAGAYGIQGYGGVFVEEIHGCYYNVVGLPLNKLSKMLREMGVSS</sequence>
<dbReference type="PIRSF" id="PIRSF006305">
    <property type="entry name" value="Maf"/>
    <property type="match status" value="1"/>
</dbReference>
<comment type="subcellular location">
    <subcellularLocation>
        <location evidence="3">Cytoplasm</location>
    </subcellularLocation>
</comment>
<dbReference type="CDD" id="cd00555">
    <property type="entry name" value="Maf"/>
    <property type="match status" value="1"/>
</dbReference>
<dbReference type="RefSeq" id="WP_211141113.1">
    <property type="nucleotide sequence ID" value="NZ_JAEEGB010000004.1"/>
</dbReference>
<keyword evidence="3" id="KW-0546">Nucleotide metabolism</keyword>
<dbReference type="GO" id="GO:0047429">
    <property type="term" value="F:nucleoside triphosphate diphosphatase activity"/>
    <property type="evidence" value="ECO:0007669"/>
    <property type="project" value="UniProtKB-EC"/>
</dbReference>
<evidence type="ECO:0000313" key="4">
    <source>
        <dbReference type="EMBL" id="MBI6871664.1"/>
    </source>
</evidence>
<dbReference type="GO" id="GO:0009117">
    <property type="term" value="P:nucleotide metabolic process"/>
    <property type="evidence" value="ECO:0007669"/>
    <property type="project" value="UniProtKB-KW"/>
</dbReference>
<dbReference type="NCBIfam" id="TIGR00172">
    <property type="entry name" value="maf"/>
    <property type="match status" value="1"/>
</dbReference>
<dbReference type="Gene3D" id="3.90.950.10">
    <property type="match status" value="1"/>
</dbReference>
<dbReference type="InterPro" id="IPR003697">
    <property type="entry name" value="Maf-like"/>
</dbReference>
<keyword evidence="2 3" id="KW-0378">Hydrolase</keyword>
<dbReference type="NCBIfam" id="NF000867">
    <property type="entry name" value="PRK00078.1"/>
    <property type="match status" value="1"/>
</dbReference>
<dbReference type="EMBL" id="JAEEGB010000004">
    <property type="protein sequence ID" value="MBI6871664.1"/>
    <property type="molecule type" value="Genomic_DNA"/>
</dbReference>
<dbReference type="AlphaFoldDB" id="A0A934M029"/>
<reference evidence="4" key="1">
    <citation type="submission" date="2020-12" db="EMBL/GenBank/DDBJ databases">
        <title>Clostridium thailandense sp. nov., a novel acetogenic bacterium isolated from peat land soil in Thailand.</title>
        <authorList>
            <person name="Chaikitkaew S."/>
            <person name="Birkeland N.K."/>
        </authorList>
    </citation>
    <scope>NUCLEOTIDE SEQUENCE</scope>
    <source>
        <strain evidence="4">DSM 17425</strain>
    </source>
</reference>